<name>A0ACC3ZL02_COLTU</name>
<protein>
    <submittedName>
        <fullName evidence="1">Uncharacterized protein</fullName>
    </submittedName>
</protein>
<accession>A0ACC3ZL02</accession>
<evidence type="ECO:0000313" key="1">
    <source>
        <dbReference type="EMBL" id="KAL0944784.1"/>
    </source>
</evidence>
<organism evidence="1 2">
    <name type="scientific">Colletotrichum truncatum</name>
    <name type="common">Anthracnose fungus</name>
    <name type="synonym">Colletotrichum capsici</name>
    <dbReference type="NCBI Taxonomy" id="5467"/>
    <lineage>
        <taxon>Eukaryota</taxon>
        <taxon>Fungi</taxon>
        <taxon>Dikarya</taxon>
        <taxon>Ascomycota</taxon>
        <taxon>Pezizomycotina</taxon>
        <taxon>Sordariomycetes</taxon>
        <taxon>Hypocreomycetidae</taxon>
        <taxon>Glomerellales</taxon>
        <taxon>Glomerellaceae</taxon>
        <taxon>Colletotrichum</taxon>
        <taxon>Colletotrichum truncatum species complex</taxon>
    </lineage>
</organism>
<sequence>MAQALLTRSLLGWLSRVVAVLFVLWLSPTVLGSLGLFKDTPADFSATNPWRDLPADPAIHDTLREILLIGDTLRDGMLPTSLPDDDYDTYSAMLRSLEGREDLTWLIIQETRIDKTISAIANRGGHYSPIPDEPHNLQDRISKLDNHWWALSSAKDKPERWEAKFDTTYLPSLLSGSALDPSEKSKGFKLDLSPAQKAEAEAKYKAYRKRRDRAVAYLKKNPPKPMAWAPIETGPEMERSVWGTLFHDGLAQAGRKVMGKQLAGNPMFKPLYRDLITERIPYDWVDPSQPVEEYNEQDHLKEMEAFREESRLRQERTVKQAKFQEELRAEERRKRGDKEEL</sequence>
<gene>
    <name evidence="1" type="ORF">CTRU02_202671</name>
</gene>
<reference evidence="1 2" key="1">
    <citation type="journal article" date="2020" name="Phytopathology">
        <title>Genome Sequence Resources of Colletotrichum truncatum, C. plurivorum, C. musicola, and C. sojae: Four Species Pathogenic to Soybean (Glycine max).</title>
        <authorList>
            <person name="Rogerio F."/>
            <person name="Boufleur T.R."/>
            <person name="Ciampi-Guillardi M."/>
            <person name="Sukno S.A."/>
            <person name="Thon M.R."/>
            <person name="Massola Junior N.S."/>
            <person name="Baroncelli R."/>
        </authorList>
    </citation>
    <scope>NUCLEOTIDE SEQUENCE [LARGE SCALE GENOMIC DNA]</scope>
    <source>
        <strain evidence="1 2">CMES1059</strain>
    </source>
</reference>
<dbReference type="EMBL" id="VUJX02000001">
    <property type="protein sequence ID" value="KAL0944784.1"/>
    <property type="molecule type" value="Genomic_DNA"/>
</dbReference>
<evidence type="ECO:0000313" key="2">
    <source>
        <dbReference type="Proteomes" id="UP000805649"/>
    </source>
</evidence>
<comment type="caution">
    <text evidence="1">The sequence shown here is derived from an EMBL/GenBank/DDBJ whole genome shotgun (WGS) entry which is preliminary data.</text>
</comment>
<keyword evidence="2" id="KW-1185">Reference proteome</keyword>
<dbReference type="Proteomes" id="UP000805649">
    <property type="component" value="Unassembled WGS sequence"/>
</dbReference>
<proteinExistence type="predicted"/>